<organism evidence="2 3">
    <name type="scientific">Flavobacterium zepuense</name>
    <dbReference type="NCBI Taxonomy" id="2593302"/>
    <lineage>
        <taxon>Bacteria</taxon>
        <taxon>Pseudomonadati</taxon>
        <taxon>Bacteroidota</taxon>
        <taxon>Flavobacteriia</taxon>
        <taxon>Flavobacteriales</taxon>
        <taxon>Flavobacteriaceae</taxon>
        <taxon>Flavobacterium</taxon>
    </lineage>
</organism>
<name>A0A552US69_9FLAO</name>
<proteinExistence type="predicted"/>
<evidence type="ECO:0000313" key="3">
    <source>
        <dbReference type="Proteomes" id="UP000320643"/>
    </source>
</evidence>
<dbReference type="RefSeq" id="WP_143375328.1">
    <property type="nucleotide sequence ID" value="NZ_VJVZ01000023.1"/>
</dbReference>
<protein>
    <submittedName>
        <fullName evidence="2">Uncharacterized protein</fullName>
    </submittedName>
</protein>
<accession>A0A552US69</accession>
<keyword evidence="1" id="KW-0472">Membrane</keyword>
<keyword evidence="1" id="KW-1133">Transmembrane helix</keyword>
<dbReference type="OrthoDB" id="676730at2"/>
<evidence type="ECO:0000313" key="2">
    <source>
        <dbReference type="EMBL" id="TRW21074.1"/>
    </source>
</evidence>
<dbReference type="EMBL" id="VJVZ01000023">
    <property type="protein sequence ID" value="TRW21074.1"/>
    <property type="molecule type" value="Genomic_DNA"/>
</dbReference>
<comment type="caution">
    <text evidence="2">The sequence shown here is derived from an EMBL/GenBank/DDBJ whole genome shotgun (WGS) entry which is preliminary data.</text>
</comment>
<reference evidence="2 3" key="1">
    <citation type="submission" date="2019-07" db="EMBL/GenBank/DDBJ databases">
        <title>Flavobacterium sp. nov., isolated from glacier ice.</title>
        <authorList>
            <person name="Liu Q."/>
            <person name="Xin Y.-H."/>
        </authorList>
    </citation>
    <scope>NUCLEOTIDE SEQUENCE [LARGE SCALE GENOMIC DNA]</scope>
    <source>
        <strain evidence="2 3">ZT4R6</strain>
    </source>
</reference>
<evidence type="ECO:0000256" key="1">
    <source>
        <dbReference type="SAM" id="Phobius"/>
    </source>
</evidence>
<feature type="transmembrane region" description="Helical" evidence="1">
    <location>
        <begin position="7"/>
        <end position="26"/>
    </location>
</feature>
<keyword evidence="1" id="KW-0812">Transmembrane</keyword>
<dbReference type="Proteomes" id="UP000320643">
    <property type="component" value="Unassembled WGS sequence"/>
</dbReference>
<keyword evidence="3" id="KW-1185">Reference proteome</keyword>
<dbReference type="AlphaFoldDB" id="A0A552US69"/>
<sequence length="158" mass="18292">MKNKRNTYILLAAVLLIWALLVYQFFSFTSDEAIQEDVTINLKVKPLAVKERDSISINVNYRDPFLGKAYLPVDPNIRKAFIKKKAIPKEPVNWPSVVYKGIVSDSKDKKKVFMVIINGQTYLMHQKDTEQQIILKNGNREYIDVTYKGNTNKILIQQ</sequence>
<gene>
    <name evidence="2" type="ORF">FMM05_20650</name>
</gene>